<feature type="compositionally biased region" description="Basic and acidic residues" evidence="1">
    <location>
        <begin position="1"/>
        <end position="11"/>
    </location>
</feature>
<feature type="compositionally biased region" description="Basic residues" evidence="1">
    <location>
        <begin position="33"/>
        <end position="43"/>
    </location>
</feature>
<comment type="caution">
    <text evidence="2">The sequence shown here is derived from an EMBL/GenBank/DDBJ whole genome shotgun (WGS) entry which is preliminary data.</text>
</comment>
<keyword evidence="3" id="KW-1185">Reference proteome</keyword>
<reference evidence="2 3" key="1">
    <citation type="journal article" date="2018" name="Proc. R. Soc. B">
        <title>A non-coding region near Follistatin controls head colour polymorphism in the Gouldian finch.</title>
        <authorList>
            <person name="Toomey M.B."/>
            <person name="Marques C.I."/>
            <person name="Andrade P."/>
            <person name="Araujo P.M."/>
            <person name="Sabatino S."/>
            <person name="Gazda M.A."/>
            <person name="Afonso S."/>
            <person name="Lopes R.J."/>
            <person name="Corbo J.C."/>
            <person name="Carneiro M."/>
        </authorList>
    </citation>
    <scope>NUCLEOTIDE SEQUENCE [LARGE SCALE GENOMIC DNA]</scope>
    <source>
        <strain evidence="2">Red01</strain>
        <tissue evidence="2">Muscle</tissue>
    </source>
</reference>
<name>A0A3L8Q9T0_CHLGU</name>
<dbReference type="EMBL" id="QUSF01001337">
    <property type="protein sequence ID" value="RLV64084.1"/>
    <property type="molecule type" value="Genomic_DNA"/>
</dbReference>
<accession>A0A3L8Q9T0</accession>
<dbReference type="Proteomes" id="UP000276834">
    <property type="component" value="Unassembled WGS sequence"/>
</dbReference>
<evidence type="ECO:0000256" key="1">
    <source>
        <dbReference type="SAM" id="MobiDB-lite"/>
    </source>
</evidence>
<evidence type="ECO:0000313" key="2">
    <source>
        <dbReference type="EMBL" id="RLV64084.1"/>
    </source>
</evidence>
<protein>
    <submittedName>
        <fullName evidence="2">Uncharacterized protein</fullName>
    </submittedName>
</protein>
<feature type="compositionally biased region" description="Low complexity" evidence="1">
    <location>
        <begin position="16"/>
        <end position="32"/>
    </location>
</feature>
<feature type="region of interest" description="Disordered" evidence="1">
    <location>
        <begin position="1"/>
        <end position="59"/>
    </location>
</feature>
<organism evidence="2 3">
    <name type="scientific">Chloebia gouldiae</name>
    <name type="common">Gouldian finch</name>
    <name type="synonym">Erythrura gouldiae</name>
    <dbReference type="NCBI Taxonomy" id="44316"/>
    <lineage>
        <taxon>Eukaryota</taxon>
        <taxon>Metazoa</taxon>
        <taxon>Chordata</taxon>
        <taxon>Craniata</taxon>
        <taxon>Vertebrata</taxon>
        <taxon>Euteleostomi</taxon>
        <taxon>Archelosauria</taxon>
        <taxon>Archosauria</taxon>
        <taxon>Dinosauria</taxon>
        <taxon>Saurischia</taxon>
        <taxon>Theropoda</taxon>
        <taxon>Coelurosauria</taxon>
        <taxon>Aves</taxon>
        <taxon>Neognathae</taxon>
        <taxon>Neoaves</taxon>
        <taxon>Telluraves</taxon>
        <taxon>Australaves</taxon>
        <taxon>Passeriformes</taxon>
        <taxon>Passeroidea</taxon>
        <taxon>Passeridae</taxon>
        <taxon>Chloebia</taxon>
    </lineage>
</organism>
<sequence length="74" mass="8156">MHLSQPKDMHRPPRPTGSRATGPTGSPPTSATHSRRPRPRTGRRPTPPPTGSPPQVRALLGWPQLQLCLAWQRP</sequence>
<dbReference type="AlphaFoldDB" id="A0A3L8Q9T0"/>
<gene>
    <name evidence="2" type="ORF">DV515_00017612</name>
</gene>
<evidence type="ECO:0000313" key="3">
    <source>
        <dbReference type="Proteomes" id="UP000276834"/>
    </source>
</evidence>
<proteinExistence type="predicted"/>